<keyword evidence="1" id="KW-0812">Transmembrane</keyword>
<protein>
    <submittedName>
        <fullName evidence="2">Uncharacterized protein</fullName>
    </submittedName>
</protein>
<reference evidence="2" key="1">
    <citation type="submission" date="2006-01" db="EMBL/GenBank/DDBJ databases">
        <authorList>
            <person name="Lindblad-Toh K."/>
            <person name="Mauceli E."/>
            <person name="Grabherr M."/>
            <person name="Chang J.L."/>
            <person name="Lander E.S."/>
        </authorList>
    </citation>
    <scope>NUCLEOTIDE SEQUENCE [LARGE SCALE GENOMIC DNA]</scope>
</reference>
<dbReference type="Bgee" id="ENSGACG00000014890">
    <property type="expression patterns" value="Expressed in testis and 10 other cell types or tissues"/>
</dbReference>
<keyword evidence="1" id="KW-0472">Membrane</keyword>
<dbReference type="AlphaFoldDB" id="G3PPW9"/>
<dbReference type="InParanoid" id="G3PPW9"/>
<dbReference type="OMA" id="EPQDCCW"/>
<dbReference type="STRING" id="69293.ENSGACP00000019654"/>
<proteinExistence type="predicted"/>
<evidence type="ECO:0000256" key="1">
    <source>
        <dbReference type="SAM" id="Phobius"/>
    </source>
</evidence>
<evidence type="ECO:0000313" key="2">
    <source>
        <dbReference type="Ensembl" id="ENSGACP00000019654.1"/>
    </source>
</evidence>
<name>G3PPW9_GASAC</name>
<reference evidence="2" key="2">
    <citation type="submission" date="2024-04" db="UniProtKB">
        <authorList>
            <consortium name="Ensembl"/>
        </authorList>
    </citation>
    <scope>IDENTIFICATION</scope>
</reference>
<organism evidence="2">
    <name type="scientific">Gasterosteus aculeatus</name>
    <name type="common">Three-spined stickleback</name>
    <dbReference type="NCBI Taxonomy" id="69293"/>
    <lineage>
        <taxon>Eukaryota</taxon>
        <taxon>Metazoa</taxon>
        <taxon>Chordata</taxon>
        <taxon>Craniata</taxon>
        <taxon>Vertebrata</taxon>
        <taxon>Euteleostomi</taxon>
        <taxon>Actinopterygii</taxon>
        <taxon>Neopterygii</taxon>
        <taxon>Teleostei</taxon>
        <taxon>Neoteleostei</taxon>
        <taxon>Acanthomorphata</taxon>
        <taxon>Eupercaria</taxon>
        <taxon>Perciformes</taxon>
        <taxon>Cottioidei</taxon>
        <taxon>Gasterosteales</taxon>
        <taxon>Gasterosteidae</taxon>
        <taxon>Gasterosteus</taxon>
    </lineage>
</organism>
<keyword evidence="1" id="KW-1133">Transmembrane helix</keyword>
<sequence>MCASCGPHDPPGSAPQVLPIWELSIPLPAVLMITVGLYMVVLGVGLWIRCCLKDRCPAVCVDCCPKVSLGERCFSFAQTFDCRLPTVRSCRAGSCPSPSCAGCDCACSCQPPECDSCNCLCFEIRIK</sequence>
<accession>G3PPW9</accession>
<feature type="transmembrane region" description="Helical" evidence="1">
    <location>
        <begin position="25"/>
        <end position="48"/>
    </location>
</feature>
<dbReference type="eggNOG" id="ENOG502S7S4">
    <property type="taxonomic scope" value="Eukaryota"/>
</dbReference>
<dbReference type="Ensembl" id="ENSGACT00000019692.1">
    <property type="protein sequence ID" value="ENSGACP00000019654.1"/>
    <property type="gene ID" value="ENSGACG00000014890.1"/>
</dbReference>